<evidence type="ECO:0000313" key="6">
    <source>
        <dbReference type="Proteomes" id="UP000823935"/>
    </source>
</evidence>
<dbReference type="PANTHER" id="PTHR43280:SF2">
    <property type="entry name" value="HTH-TYPE TRANSCRIPTIONAL REGULATOR EXSA"/>
    <property type="match status" value="1"/>
</dbReference>
<reference evidence="5" key="2">
    <citation type="journal article" date="2021" name="PeerJ">
        <title>Extensive microbial diversity within the chicken gut microbiome revealed by metagenomics and culture.</title>
        <authorList>
            <person name="Gilroy R."/>
            <person name="Ravi A."/>
            <person name="Getino M."/>
            <person name="Pursley I."/>
            <person name="Horton D.L."/>
            <person name="Alikhan N.F."/>
            <person name="Baker D."/>
            <person name="Gharbi K."/>
            <person name="Hall N."/>
            <person name="Watson M."/>
            <person name="Adriaenssens E.M."/>
            <person name="Foster-Nyarko E."/>
            <person name="Jarju S."/>
            <person name="Secka A."/>
            <person name="Antonio M."/>
            <person name="Oren A."/>
            <person name="Chaudhuri R.R."/>
            <person name="La Ragione R."/>
            <person name="Hildebrand F."/>
            <person name="Pallen M.J."/>
        </authorList>
    </citation>
    <scope>NUCLEOTIDE SEQUENCE</scope>
    <source>
        <strain evidence="5">CHK190-19873</strain>
    </source>
</reference>
<protein>
    <submittedName>
        <fullName evidence="5">Helix-turn-helix domain-containing protein</fullName>
    </submittedName>
</protein>
<dbReference type="InterPro" id="IPR018060">
    <property type="entry name" value="HTH_AraC"/>
</dbReference>
<dbReference type="SMART" id="SM00342">
    <property type="entry name" value="HTH_ARAC"/>
    <property type="match status" value="1"/>
</dbReference>
<dbReference type="Pfam" id="PF12833">
    <property type="entry name" value="HTH_18"/>
    <property type="match status" value="1"/>
</dbReference>
<dbReference type="Proteomes" id="UP000823935">
    <property type="component" value="Unassembled WGS sequence"/>
</dbReference>
<sequence length="280" mass="33144">MEMDRGFPFRIFRYETGIQEEGLEDYHWHEYMEITSILSGRGCYYVNGCPYEVEAGDMIIFNNMDLHGWRAAEKMELLVITFETELISDRMNTLEYDYLLPFLERGSNFQNRIGGAEEYTGQMKEIMLDTFEEYENQKTGYRLMIKANVLRLLTILLRHYQKGEPQTESLSARKKQMKRLEQAFAYIRENYDKKITLEEAANLAYMSPNYFSAYFRKVTGKSLRDYLTEQRVEKARHLLKNSSLSLQEIEQECGFTNTSNFYRIFKKKTGVSPGEMRKKV</sequence>
<dbReference type="PRINTS" id="PR00032">
    <property type="entry name" value="HTHARAC"/>
</dbReference>
<name>A0A9D1EVX8_9FIRM</name>
<comment type="caution">
    <text evidence="5">The sequence shown here is derived from an EMBL/GenBank/DDBJ whole genome shotgun (WGS) entry which is preliminary data.</text>
</comment>
<evidence type="ECO:0000256" key="2">
    <source>
        <dbReference type="ARBA" id="ARBA00023125"/>
    </source>
</evidence>
<feature type="domain" description="HTH araC/xylS-type" evidence="4">
    <location>
        <begin position="181"/>
        <end position="279"/>
    </location>
</feature>
<evidence type="ECO:0000256" key="3">
    <source>
        <dbReference type="ARBA" id="ARBA00023163"/>
    </source>
</evidence>
<evidence type="ECO:0000313" key="5">
    <source>
        <dbReference type="EMBL" id="HIS32756.1"/>
    </source>
</evidence>
<dbReference type="EMBL" id="DVIQ01000099">
    <property type="protein sequence ID" value="HIS32756.1"/>
    <property type="molecule type" value="Genomic_DNA"/>
</dbReference>
<keyword evidence="3" id="KW-0804">Transcription</keyword>
<dbReference type="GO" id="GO:0003700">
    <property type="term" value="F:DNA-binding transcription factor activity"/>
    <property type="evidence" value="ECO:0007669"/>
    <property type="project" value="InterPro"/>
</dbReference>
<dbReference type="Gene3D" id="1.10.10.60">
    <property type="entry name" value="Homeodomain-like"/>
    <property type="match status" value="2"/>
</dbReference>
<evidence type="ECO:0000256" key="1">
    <source>
        <dbReference type="ARBA" id="ARBA00023015"/>
    </source>
</evidence>
<dbReference type="InterPro" id="IPR037923">
    <property type="entry name" value="HTH-like"/>
</dbReference>
<keyword evidence="2" id="KW-0238">DNA-binding</keyword>
<dbReference type="InterPro" id="IPR009057">
    <property type="entry name" value="Homeodomain-like_sf"/>
</dbReference>
<dbReference type="Gene3D" id="2.60.120.10">
    <property type="entry name" value="Jelly Rolls"/>
    <property type="match status" value="1"/>
</dbReference>
<dbReference type="GO" id="GO:0043565">
    <property type="term" value="F:sequence-specific DNA binding"/>
    <property type="evidence" value="ECO:0007669"/>
    <property type="project" value="InterPro"/>
</dbReference>
<proteinExistence type="predicted"/>
<dbReference type="InterPro" id="IPR014710">
    <property type="entry name" value="RmlC-like_jellyroll"/>
</dbReference>
<accession>A0A9D1EVX8</accession>
<keyword evidence="1" id="KW-0805">Transcription regulation</keyword>
<organism evidence="5 6">
    <name type="scientific">Candidatus Limivivens intestinipullorum</name>
    <dbReference type="NCBI Taxonomy" id="2840858"/>
    <lineage>
        <taxon>Bacteria</taxon>
        <taxon>Bacillati</taxon>
        <taxon>Bacillota</taxon>
        <taxon>Clostridia</taxon>
        <taxon>Lachnospirales</taxon>
        <taxon>Lachnospiraceae</taxon>
        <taxon>Lachnospiraceae incertae sedis</taxon>
        <taxon>Candidatus Limivivens</taxon>
    </lineage>
</organism>
<gene>
    <name evidence="5" type="ORF">IAB44_14610</name>
</gene>
<dbReference type="PROSITE" id="PS01124">
    <property type="entry name" value="HTH_ARAC_FAMILY_2"/>
    <property type="match status" value="1"/>
</dbReference>
<dbReference type="SUPFAM" id="SSF51215">
    <property type="entry name" value="Regulatory protein AraC"/>
    <property type="match status" value="1"/>
</dbReference>
<dbReference type="InterPro" id="IPR013096">
    <property type="entry name" value="Cupin_2"/>
</dbReference>
<dbReference type="AlphaFoldDB" id="A0A9D1EVX8"/>
<dbReference type="InterPro" id="IPR020449">
    <property type="entry name" value="Tscrpt_reg_AraC-type_HTH"/>
</dbReference>
<dbReference type="PANTHER" id="PTHR43280">
    <property type="entry name" value="ARAC-FAMILY TRANSCRIPTIONAL REGULATOR"/>
    <property type="match status" value="1"/>
</dbReference>
<reference evidence="5" key="1">
    <citation type="submission" date="2020-10" db="EMBL/GenBank/DDBJ databases">
        <authorList>
            <person name="Gilroy R."/>
        </authorList>
    </citation>
    <scope>NUCLEOTIDE SEQUENCE</scope>
    <source>
        <strain evidence="5">CHK190-19873</strain>
    </source>
</reference>
<dbReference type="SUPFAM" id="SSF46689">
    <property type="entry name" value="Homeodomain-like"/>
    <property type="match status" value="2"/>
</dbReference>
<dbReference type="Pfam" id="PF07883">
    <property type="entry name" value="Cupin_2"/>
    <property type="match status" value="1"/>
</dbReference>
<evidence type="ECO:0000259" key="4">
    <source>
        <dbReference type="PROSITE" id="PS01124"/>
    </source>
</evidence>